<dbReference type="PROSITE" id="PS01047">
    <property type="entry name" value="HMA_1"/>
    <property type="match status" value="2"/>
</dbReference>
<dbReference type="SUPFAM" id="SSF56784">
    <property type="entry name" value="HAD-like"/>
    <property type="match status" value="1"/>
</dbReference>
<keyword evidence="5 10" id="KW-0547">Nucleotide-binding</keyword>
<evidence type="ECO:0000256" key="5">
    <source>
        <dbReference type="ARBA" id="ARBA00022741"/>
    </source>
</evidence>
<dbReference type="InterPro" id="IPR017969">
    <property type="entry name" value="Heavy-metal-associated_CS"/>
</dbReference>
<evidence type="ECO:0000256" key="3">
    <source>
        <dbReference type="ARBA" id="ARBA00022692"/>
    </source>
</evidence>
<protein>
    <submittedName>
        <fullName evidence="12">Heavy metal translocating P-type ATPase</fullName>
    </submittedName>
</protein>
<feature type="transmembrane region" description="Helical" evidence="10">
    <location>
        <begin position="398"/>
        <end position="421"/>
    </location>
</feature>
<feature type="transmembrane region" description="Helical" evidence="10">
    <location>
        <begin position="427"/>
        <end position="457"/>
    </location>
</feature>
<feature type="transmembrane region" description="Helical" evidence="10">
    <location>
        <begin position="246"/>
        <end position="264"/>
    </location>
</feature>
<feature type="transmembrane region" description="Helical" evidence="10">
    <location>
        <begin position="218"/>
        <end position="240"/>
    </location>
</feature>
<dbReference type="InterPro" id="IPR023298">
    <property type="entry name" value="ATPase_P-typ_TM_dom_sf"/>
</dbReference>
<evidence type="ECO:0000313" key="13">
    <source>
        <dbReference type="Proteomes" id="UP001198034"/>
    </source>
</evidence>
<evidence type="ECO:0000259" key="11">
    <source>
        <dbReference type="PROSITE" id="PS50846"/>
    </source>
</evidence>
<keyword evidence="6 10" id="KW-0067">ATP-binding</keyword>
<keyword evidence="9 10" id="KW-0472">Membrane</keyword>
<proteinExistence type="inferred from homology"/>
<dbReference type="CDD" id="cd02094">
    <property type="entry name" value="P-type_ATPase_Cu-like"/>
    <property type="match status" value="1"/>
</dbReference>
<dbReference type="NCBIfam" id="TIGR01525">
    <property type="entry name" value="ATPase-IB_hvy"/>
    <property type="match status" value="1"/>
</dbReference>
<dbReference type="NCBIfam" id="TIGR01511">
    <property type="entry name" value="ATPase-IB1_Cu"/>
    <property type="match status" value="1"/>
</dbReference>
<dbReference type="Gene3D" id="3.40.50.1000">
    <property type="entry name" value="HAD superfamily/HAD-like"/>
    <property type="match status" value="1"/>
</dbReference>
<dbReference type="InterPro" id="IPR018303">
    <property type="entry name" value="ATPase_P-typ_P_site"/>
</dbReference>
<dbReference type="PRINTS" id="PR00943">
    <property type="entry name" value="CUATPASE"/>
</dbReference>
<evidence type="ECO:0000256" key="6">
    <source>
        <dbReference type="ARBA" id="ARBA00022840"/>
    </source>
</evidence>
<dbReference type="PROSITE" id="PS50846">
    <property type="entry name" value="HMA_2"/>
    <property type="match status" value="2"/>
</dbReference>
<organism evidence="12 13">
    <name type="scientific">Deefgea salmonis</name>
    <dbReference type="NCBI Taxonomy" id="2875502"/>
    <lineage>
        <taxon>Bacteria</taxon>
        <taxon>Pseudomonadati</taxon>
        <taxon>Pseudomonadota</taxon>
        <taxon>Betaproteobacteria</taxon>
        <taxon>Neisseriales</taxon>
        <taxon>Chitinibacteraceae</taxon>
        <taxon>Deefgea</taxon>
    </lineage>
</organism>
<evidence type="ECO:0000256" key="8">
    <source>
        <dbReference type="ARBA" id="ARBA00022989"/>
    </source>
</evidence>
<evidence type="ECO:0000256" key="9">
    <source>
        <dbReference type="ARBA" id="ARBA00023136"/>
    </source>
</evidence>
<dbReference type="Pfam" id="PF00702">
    <property type="entry name" value="Hydrolase"/>
    <property type="match status" value="1"/>
</dbReference>
<dbReference type="SUPFAM" id="SSF81653">
    <property type="entry name" value="Calcium ATPase, transduction domain A"/>
    <property type="match status" value="1"/>
</dbReference>
<keyword evidence="10" id="KW-1003">Cell membrane</keyword>
<dbReference type="PROSITE" id="PS00154">
    <property type="entry name" value="ATPASE_E1_E2"/>
    <property type="match status" value="1"/>
</dbReference>
<sequence length="783" mass="82697">MSQALNPIASNTSIDIPIEGMTCSACAQRIEKVLNRLEGLQASVNFASETAQINSSNPSIQIAPIIQAIEHAGYQVPRQQVELPIEGMTCSACALRLEKVLNRLPNLSAQVNFANETAQISAPRGLIDLTMVKAAIEKAGFSSPSTSINTATPTETPWLFIIAIVCTLPFLIEMGGMLFGQHGILPFAVQFVLASMVQFIPGLRFYRGAYFALRGGAANMDVLVALGTSMAWLYSCWAWYAGRHDLYFEASAAIITLVMLGKWLESRAKHKTASAISELLALQPQTAKVERDGQWQELPISSIQRGDTLMVRDGESIAVDGVILSGSIAVDEAMLTGESIPASKTIGDTVFAGTRSSQGSITIQANSIGAETQLAAIIRMVRQAQGSKAPIQRLADQIAAIFVPVVLGIALLTFVATWLVLHDSSTALIHAIAVLVIACPCALGLATPTAIMVGVGLGAKNGLLFRNASALELASQIDTLIVDKTGTLTEGKPKVSQIHLFNGTESDLILQAASIEAHSQHPLAHALISEAQTRQLPLLTASEIHTEVGLGMSAQINNDQVKVGRPDWVTPLNNAQKTQLEAMTQAGQTVIALAKNDQLQGFIGLKDTPRADAKAAVKSLQLAGINIIMLTGDNPATAAAIANELGITTFQAQMSPKDKAALITQLQAQGRHVAMAGDGINDAPALAAANVSFAMQSGASVAIETADITLMHNDIAHIAAAISLSKATIRKIRQNLFFAFIYNALGIPVAALGLLNPIVAGAAMAMSSISVVSNALLLKRWKS</sequence>
<dbReference type="PRINTS" id="PR00119">
    <property type="entry name" value="CATATPASE"/>
</dbReference>
<dbReference type="InterPro" id="IPR023299">
    <property type="entry name" value="ATPase_P-typ_cyto_dom_N"/>
</dbReference>
<dbReference type="InterPro" id="IPR008250">
    <property type="entry name" value="ATPase_P-typ_transduc_dom_A_sf"/>
</dbReference>
<dbReference type="Pfam" id="PF00403">
    <property type="entry name" value="HMA"/>
    <property type="match status" value="2"/>
</dbReference>
<comment type="similarity">
    <text evidence="2 10">Belongs to the cation transport ATPase (P-type) (TC 3.A.3) family. Type IB subfamily.</text>
</comment>
<dbReference type="PANTHER" id="PTHR43520">
    <property type="entry name" value="ATP7, ISOFORM B"/>
    <property type="match status" value="1"/>
</dbReference>
<dbReference type="SUPFAM" id="SSF55008">
    <property type="entry name" value="HMA, heavy metal-associated domain"/>
    <property type="match status" value="2"/>
</dbReference>
<dbReference type="Gene3D" id="3.40.1110.10">
    <property type="entry name" value="Calcium-transporting ATPase, cytoplasmic domain N"/>
    <property type="match status" value="1"/>
</dbReference>
<evidence type="ECO:0000256" key="4">
    <source>
        <dbReference type="ARBA" id="ARBA00022723"/>
    </source>
</evidence>
<accession>A0ABS8BGT2</accession>
<feature type="transmembrane region" description="Helical" evidence="10">
    <location>
        <begin position="184"/>
        <end position="206"/>
    </location>
</feature>
<feature type="domain" description="HMA" evidence="11">
    <location>
        <begin position="12"/>
        <end position="77"/>
    </location>
</feature>
<dbReference type="NCBIfam" id="TIGR01494">
    <property type="entry name" value="ATPase_P-type"/>
    <property type="match status" value="1"/>
</dbReference>
<comment type="caution">
    <text evidence="12">The sequence shown here is derived from an EMBL/GenBank/DDBJ whole genome shotgun (WGS) entry which is preliminary data.</text>
</comment>
<dbReference type="PANTHER" id="PTHR43520:SF8">
    <property type="entry name" value="P-TYPE CU(+) TRANSPORTER"/>
    <property type="match status" value="1"/>
</dbReference>
<keyword evidence="13" id="KW-1185">Reference proteome</keyword>
<dbReference type="InterPro" id="IPR036412">
    <property type="entry name" value="HAD-like_sf"/>
</dbReference>
<dbReference type="Gene3D" id="3.30.70.100">
    <property type="match status" value="2"/>
</dbReference>
<dbReference type="SUPFAM" id="SSF81665">
    <property type="entry name" value="Calcium ATPase, transmembrane domain M"/>
    <property type="match status" value="1"/>
</dbReference>
<feature type="transmembrane region" description="Helical" evidence="10">
    <location>
        <begin position="158"/>
        <end position="178"/>
    </location>
</feature>
<comment type="subcellular location">
    <subcellularLocation>
        <location evidence="10">Cell membrane</location>
    </subcellularLocation>
    <subcellularLocation>
        <location evidence="1">Endomembrane system</location>
        <topology evidence="1">Multi-pass membrane protein</topology>
    </subcellularLocation>
</comment>
<dbReference type="InterPro" id="IPR006121">
    <property type="entry name" value="HMA_dom"/>
</dbReference>
<evidence type="ECO:0000256" key="10">
    <source>
        <dbReference type="RuleBase" id="RU362081"/>
    </source>
</evidence>
<evidence type="ECO:0000256" key="1">
    <source>
        <dbReference type="ARBA" id="ARBA00004127"/>
    </source>
</evidence>
<reference evidence="12 13" key="1">
    <citation type="submission" date="2021-10" db="EMBL/GenBank/DDBJ databases">
        <authorList>
            <person name="Chen M."/>
        </authorList>
    </citation>
    <scope>NUCLEOTIDE SEQUENCE [LARGE SCALE GENOMIC DNA]</scope>
    <source>
        <strain evidence="12 13">H3-26</strain>
    </source>
</reference>
<feature type="transmembrane region" description="Helical" evidence="10">
    <location>
        <begin position="758"/>
        <end position="778"/>
    </location>
</feature>
<keyword evidence="8 10" id="KW-1133">Transmembrane helix</keyword>
<dbReference type="EMBL" id="JAJAWG010000001">
    <property type="protein sequence ID" value="MCB5194927.1"/>
    <property type="molecule type" value="Genomic_DNA"/>
</dbReference>
<dbReference type="InterPro" id="IPR001757">
    <property type="entry name" value="P_typ_ATPase"/>
</dbReference>
<name>A0ABS8BGT2_9NEIS</name>
<evidence type="ECO:0000313" key="12">
    <source>
        <dbReference type="EMBL" id="MCB5194927.1"/>
    </source>
</evidence>
<evidence type="ECO:0000256" key="7">
    <source>
        <dbReference type="ARBA" id="ARBA00022967"/>
    </source>
</evidence>
<keyword evidence="3 10" id="KW-0812">Transmembrane</keyword>
<dbReference type="CDD" id="cd00371">
    <property type="entry name" value="HMA"/>
    <property type="match status" value="2"/>
</dbReference>
<dbReference type="SFLD" id="SFLDF00027">
    <property type="entry name" value="p-type_atpase"/>
    <property type="match status" value="1"/>
</dbReference>
<feature type="transmembrane region" description="Helical" evidence="10">
    <location>
        <begin position="735"/>
        <end position="752"/>
    </location>
</feature>
<evidence type="ECO:0000256" key="2">
    <source>
        <dbReference type="ARBA" id="ARBA00006024"/>
    </source>
</evidence>
<feature type="domain" description="HMA" evidence="11">
    <location>
        <begin position="79"/>
        <end position="144"/>
    </location>
</feature>
<dbReference type="Gene3D" id="2.70.150.10">
    <property type="entry name" value="Calcium-transporting ATPase, cytoplasmic transduction domain A"/>
    <property type="match status" value="1"/>
</dbReference>
<dbReference type="InterPro" id="IPR023214">
    <property type="entry name" value="HAD_sf"/>
</dbReference>
<keyword evidence="4 10" id="KW-0479">Metal-binding</keyword>
<dbReference type="InterPro" id="IPR044492">
    <property type="entry name" value="P_typ_ATPase_HD_dom"/>
</dbReference>
<dbReference type="SFLD" id="SFLDG00002">
    <property type="entry name" value="C1.7:_P-type_atpase_like"/>
    <property type="match status" value="1"/>
</dbReference>
<keyword evidence="7" id="KW-1278">Translocase</keyword>
<dbReference type="Pfam" id="PF00122">
    <property type="entry name" value="E1-E2_ATPase"/>
    <property type="match status" value="1"/>
</dbReference>
<dbReference type="InterPro" id="IPR059000">
    <property type="entry name" value="ATPase_P-type_domA"/>
</dbReference>
<dbReference type="Proteomes" id="UP001198034">
    <property type="component" value="Unassembled WGS sequence"/>
</dbReference>
<gene>
    <name evidence="12" type="ORF">LG219_01300</name>
</gene>
<dbReference type="InterPro" id="IPR027256">
    <property type="entry name" value="P-typ_ATPase_IB"/>
</dbReference>
<dbReference type="InterPro" id="IPR036163">
    <property type="entry name" value="HMA_dom_sf"/>
</dbReference>
<dbReference type="SFLD" id="SFLDS00003">
    <property type="entry name" value="Haloacid_Dehalogenase"/>
    <property type="match status" value="1"/>
</dbReference>